<accession>A0A9P1N1U9</accession>
<protein>
    <submittedName>
        <fullName evidence="1">Uncharacterized protein</fullName>
    </submittedName>
</protein>
<name>A0A9P1N1U9_9PELO</name>
<proteinExistence type="predicted"/>
<dbReference type="AlphaFoldDB" id="A0A9P1N1U9"/>
<sequence>MQENVTPDVAITCWVTLQILPDLLLEYKLFEFVNIADDLQHIVRETPWYREADNRNLRSINLHSYQGLDRQPGVRNPMKIQPLEVCGVEAIVISKTDVLVLTNTQTAFKKVVISEKDKLPPVGTSVKINARLLELLGFYAIITFKIENKALKGTHEDKLRVTIKKCPEVPGFVFCEFYGIYLDDPENVLEKWYFSKYSNSGLAVALISGAPSLNGKARYYVAEIIDDKKEEEN</sequence>
<comment type="caution">
    <text evidence="1">The sequence shown here is derived from an EMBL/GenBank/DDBJ whole genome shotgun (WGS) entry which is preliminary data.</text>
</comment>
<evidence type="ECO:0000313" key="2">
    <source>
        <dbReference type="Proteomes" id="UP001152747"/>
    </source>
</evidence>
<dbReference type="EMBL" id="CANHGI010000003">
    <property type="protein sequence ID" value="CAI5444731.1"/>
    <property type="molecule type" value="Genomic_DNA"/>
</dbReference>
<keyword evidence="2" id="KW-1185">Reference proteome</keyword>
<organism evidence="1 2">
    <name type="scientific">Caenorhabditis angaria</name>
    <dbReference type="NCBI Taxonomy" id="860376"/>
    <lineage>
        <taxon>Eukaryota</taxon>
        <taxon>Metazoa</taxon>
        <taxon>Ecdysozoa</taxon>
        <taxon>Nematoda</taxon>
        <taxon>Chromadorea</taxon>
        <taxon>Rhabditida</taxon>
        <taxon>Rhabditina</taxon>
        <taxon>Rhabditomorpha</taxon>
        <taxon>Rhabditoidea</taxon>
        <taxon>Rhabditidae</taxon>
        <taxon>Peloderinae</taxon>
        <taxon>Caenorhabditis</taxon>
    </lineage>
</organism>
<dbReference type="OrthoDB" id="5806136at2759"/>
<dbReference type="Proteomes" id="UP001152747">
    <property type="component" value="Unassembled WGS sequence"/>
</dbReference>
<evidence type="ECO:0000313" key="1">
    <source>
        <dbReference type="EMBL" id="CAI5444731.1"/>
    </source>
</evidence>
<reference evidence="1" key="1">
    <citation type="submission" date="2022-11" db="EMBL/GenBank/DDBJ databases">
        <authorList>
            <person name="Kikuchi T."/>
        </authorList>
    </citation>
    <scope>NUCLEOTIDE SEQUENCE</scope>
    <source>
        <strain evidence="1">PS1010</strain>
    </source>
</reference>
<gene>
    <name evidence="1" type="ORF">CAMP_LOCUS7368</name>
</gene>